<name>A0A4P2Q9A3_SORCE</name>
<organism evidence="1 2">
    <name type="scientific">Sorangium cellulosum</name>
    <name type="common">Polyangium cellulosum</name>
    <dbReference type="NCBI Taxonomy" id="56"/>
    <lineage>
        <taxon>Bacteria</taxon>
        <taxon>Pseudomonadati</taxon>
        <taxon>Myxococcota</taxon>
        <taxon>Polyangia</taxon>
        <taxon>Polyangiales</taxon>
        <taxon>Polyangiaceae</taxon>
        <taxon>Sorangium</taxon>
    </lineage>
</organism>
<dbReference type="OrthoDB" id="570199at2"/>
<dbReference type="EMBL" id="CP012670">
    <property type="protein sequence ID" value="AUX26140.1"/>
    <property type="molecule type" value="Genomic_DNA"/>
</dbReference>
<dbReference type="Proteomes" id="UP000295781">
    <property type="component" value="Chromosome"/>
</dbReference>
<dbReference type="Gene3D" id="3.40.1350.10">
    <property type="match status" value="1"/>
</dbReference>
<protein>
    <recommendedName>
        <fullName evidence="3">DUF4268 domain-containing protein</fullName>
    </recommendedName>
</protein>
<dbReference type="RefSeq" id="WP_129353553.1">
    <property type="nucleotide sequence ID" value="NZ_CP012670.1"/>
</dbReference>
<gene>
    <name evidence="1" type="ORF">SOCEGT47_067010</name>
</gene>
<dbReference type="AlphaFoldDB" id="A0A4P2Q9A3"/>
<dbReference type="GO" id="GO:0003676">
    <property type="term" value="F:nucleic acid binding"/>
    <property type="evidence" value="ECO:0007669"/>
    <property type="project" value="InterPro"/>
</dbReference>
<evidence type="ECO:0008006" key="3">
    <source>
        <dbReference type="Google" id="ProtNLM"/>
    </source>
</evidence>
<reference evidence="1 2" key="1">
    <citation type="submission" date="2015-09" db="EMBL/GenBank/DDBJ databases">
        <title>Sorangium comparison.</title>
        <authorList>
            <person name="Zaburannyi N."/>
            <person name="Bunk B."/>
            <person name="Overmann J."/>
            <person name="Mueller R."/>
        </authorList>
    </citation>
    <scope>NUCLEOTIDE SEQUENCE [LARGE SCALE GENOMIC DNA]</scope>
    <source>
        <strain evidence="1 2">So ceGT47</strain>
    </source>
</reference>
<sequence>MTVLGEIKSVPIRDLWPNEARDFTPWLAANIGRLGAALGIGLEIIATEAEVGDFSLDLLAKDLGSGRSAVIENQFGTTDHDHLGKLVTYAGGVDAGAVI</sequence>
<proteinExistence type="predicted"/>
<evidence type="ECO:0000313" key="2">
    <source>
        <dbReference type="Proteomes" id="UP000295781"/>
    </source>
</evidence>
<accession>A0A4P2Q9A3</accession>
<dbReference type="InterPro" id="IPR011856">
    <property type="entry name" value="tRNA_endonuc-like_dom_sf"/>
</dbReference>
<evidence type="ECO:0000313" key="1">
    <source>
        <dbReference type="EMBL" id="AUX26140.1"/>
    </source>
</evidence>